<dbReference type="GO" id="GO:0008939">
    <property type="term" value="F:nicotinate-nucleotide-dimethylbenzimidazole phosphoribosyltransferase activity"/>
    <property type="evidence" value="ECO:0007669"/>
    <property type="project" value="UniProtKB-UniRule"/>
</dbReference>
<dbReference type="Pfam" id="PF02277">
    <property type="entry name" value="DBI_PRT"/>
    <property type="match status" value="1"/>
</dbReference>
<reference evidence="10 11" key="1">
    <citation type="journal article" date="2017" name="Nat. Microbiol.">
        <title>Natural product diversity associated with the nematode symbionts Photorhabdus and Xenorhabdus.</title>
        <authorList>
            <person name="Tobias N.J."/>
            <person name="Wolff H."/>
            <person name="Djahanschiri B."/>
            <person name="Grundmann F."/>
            <person name="Kronenwerth M."/>
            <person name="Shi Y.M."/>
            <person name="Simonyi S."/>
            <person name="Grun P."/>
            <person name="Shapiro-Ilan D."/>
            <person name="Pidot S.J."/>
            <person name="Stinear T.P."/>
            <person name="Ebersberger I."/>
            <person name="Bode H.B."/>
        </authorList>
    </citation>
    <scope>NUCLEOTIDE SEQUENCE [LARGE SCALE GENOMIC DNA]</scope>
    <source>
        <strain evidence="10 11">DSM 17902</strain>
    </source>
</reference>
<comment type="catalytic activity">
    <reaction evidence="8">
        <text>5,6-dimethylbenzimidazole + nicotinate beta-D-ribonucleotide = alpha-ribazole 5'-phosphate + nicotinate + H(+)</text>
        <dbReference type="Rhea" id="RHEA:11196"/>
        <dbReference type="ChEBI" id="CHEBI:15378"/>
        <dbReference type="ChEBI" id="CHEBI:15890"/>
        <dbReference type="ChEBI" id="CHEBI:32544"/>
        <dbReference type="ChEBI" id="CHEBI:57502"/>
        <dbReference type="ChEBI" id="CHEBI:57918"/>
        <dbReference type="EC" id="2.4.2.21"/>
    </reaction>
</comment>
<evidence type="ECO:0000256" key="2">
    <source>
        <dbReference type="ARBA" id="ARBA00007110"/>
    </source>
</evidence>
<evidence type="ECO:0000256" key="8">
    <source>
        <dbReference type="ARBA" id="ARBA00047340"/>
    </source>
</evidence>
<dbReference type="InterPro" id="IPR036087">
    <property type="entry name" value="Nict_dMeBzImd_PRibTrfase_sf"/>
</dbReference>
<dbReference type="Gene3D" id="3.40.50.10210">
    <property type="match status" value="1"/>
</dbReference>
<dbReference type="Gene3D" id="1.10.1610.10">
    <property type="match status" value="1"/>
</dbReference>
<dbReference type="CDD" id="cd02439">
    <property type="entry name" value="DMB-PRT_CobT"/>
    <property type="match status" value="1"/>
</dbReference>
<keyword evidence="5" id="KW-0169">Cobalamin biosynthesis</keyword>
<dbReference type="EMBL" id="NITZ01000012">
    <property type="protein sequence ID" value="PHM48227.1"/>
    <property type="molecule type" value="Genomic_DNA"/>
</dbReference>
<dbReference type="EC" id="2.4.2.21" evidence="3 9"/>
<dbReference type="SUPFAM" id="SSF52733">
    <property type="entry name" value="Nicotinate mononucleotide:5,6-dimethylbenzimidazole phosphoribosyltransferase (CobT)"/>
    <property type="match status" value="1"/>
</dbReference>
<gene>
    <name evidence="10" type="primary">cobT_2</name>
    <name evidence="10" type="ORF">Xmir_02565</name>
</gene>
<accession>A0A2D0JPM7</accession>
<dbReference type="UniPathway" id="UPA00061">
    <property type="reaction ID" value="UER00516"/>
</dbReference>
<evidence type="ECO:0000256" key="7">
    <source>
        <dbReference type="ARBA" id="ARBA00022679"/>
    </source>
</evidence>
<dbReference type="Proteomes" id="UP000221980">
    <property type="component" value="Unassembled WGS sequence"/>
</dbReference>
<evidence type="ECO:0000313" key="11">
    <source>
        <dbReference type="Proteomes" id="UP000221980"/>
    </source>
</evidence>
<evidence type="ECO:0000313" key="10">
    <source>
        <dbReference type="EMBL" id="PHM48227.1"/>
    </source>
</evidence>
<sequence length="357" mass="38387">MIQEDEINIYLKKIKPIDHMAKRRIMLKEANSLKISGSLGKLDIIAKQVLAIKEKIEPHNFKKTIIVMAGDHGVASECVSVFKSNVTSKLLLKISEGKAPINAIANTIGAQLIPVDMGVDNFIDSHPNIINMKLGNSTNNISKGPAMDRDKVIKGILSGIKLISSDIIINSDILAVGEIGIGNTTSASAITSLLCNISPDETVGQGTGISIDTQKRKKEIVRKSLIINRINFDDPIDVLAKLGGYEIVGVVGVILGAAINKIPIVVDGFISSVAALLAYKMSQTVSEYMIISHLSAEPGHKYIIRELRKSPLLDLGMRLGQASGAAFTLPLIESACAVYLKSATIIESKIKTEDKNI</sequence>
<evidence type="ECO:0000256" key="1">
    <source>
        <dbReference type="ARBA" id="ARBA00005049"/>
    </source>
</evidence>
<evidence type="ECO:0000256" key="5">
    <source>
        <dbReference type="ARBA" id="ARBA00022573"/>
    </source>
</evidence>
<keyword evidence="6 10" id="KW-0328">Glycosyltransferase</keyword>
<protein>
    <recommendedName>
        <fullName evidence="4 9">Nicotinate-nucleotide--dimethylbenzimidazole phosphoribosyltransferase</fullName>
        <ecNumber evidence="3 9">2.4.2.21</ecNumber>
    </recommendedName>
</protein>
<name>A0A2D0JPM7_9GAMM</name>
<dbReference type="NCBIfam" id="NF000996">
    <property type="entry name" value="PRK00105.1"/>
    <property type="match status" value="1"/>
</dbReference>
<comment type="pathway">
    <text evidence="1">Nucleoside biosynthesis; alpha-ribazole biosynthesis; alpha-ribazole from 5,6-dimethylbenzimidazole: step 1/2.</text>
</comment>
<dbReference type="RefSeq" id="WP_099114634.1">
    <property type="nucleotide sequence ID" value="NZ_CAWNQI010000024.1"/>
</dbReference>
<dbReference type="InterPro" id="IPR017846">
    <property type="entry name" value="Nict_dMeBzImd_PRibTrfase_bact"/>
</dbReference>
<evidence type="ECO:0000256" key="3">
    <source>
        <dbReference type="ARBA" id="ARBA00011991"/>
    </source>
</evidence>
<dbReference type="GO" id="GO:0009236">
    <property type="term" value="P:cobalamin biosynthetic process"/>
    <property type="evidence" value="ECO:0007669"/>
    <property type="project" value="UniProtKB-UniRule"/>
</dbReference>
<evidence type="ECO:0000256" key="6">
    <source>
        <dbReference type="ARBA" id="ARBA00022676"/>
    </source>
</evidence>
<evidence type="ECO:0000256" key="9">
    <source>
        <dbReference type="NCBIfam" id="TIGR03160"/>
    </source>
</evidence>
<dbReference type="AlphaFoldDB" id="A0A2D0JPM7"/>
<dbReference type="InterPro" id="IPR003200">
    <property type="entry name" value="Nict_dMeBzImd_PRibTrfase"/>
</dbReference>
<keyword evidence="11" id="KW-1185">Reference proteome</keyword>
<comment type="similarity">
    <text evidence="2">Belongs to the CobT family.</text>
</comment>
<evidence type="ECO:0000256" key="4">
    <source>
        <dbReference type="ARBA" id="ARBA00015486"/>
    </source>
</evidence>
<comment type="caution">
    <text evidence="10">The sequence shown here is derived from an EMBL/GenBank/DDBJ whole genome shotgun (WGS) entry which is preliminary data.</text>
</comment>
<dbReference type="PANTHER" id="PTHR43463:SF1">
    <property type="entry name" value="NICOTINATE-NUCLEOTIDE--DIMETHYLBENZIMIDAZOLE PHOSPHORIBOSYLTRANSFERASE"/>
    <property type="match status" value="1"/>
</dbReference>
<dbReference type="InterPro" id="IPR023195">
    <property type="entry name" value="Nict_dMeBzImd_PRibTrfase_N"/>
</dbReference>
<dbReference type="FunFam" id="3.40.50.10210:FF:000001">
    <property type="entry name" value="Nicotinate-nucleotide--dimethylbenzimidazole phosphoribosyltransferase"/>
    <property type="match status" value="1"/>
</dbReference>
<dbReference type="OrthoDB" id="9781491at2"/>
<organism evidence="10 11">
    <name type="scientific">Xenorhabdus miraniensis</name>
    <dbReference type="NCBI Taxonomy" id="351674"/>
    <lineage>
        <taxon>Bacteria</taxon>
        <taxon>Pseudomonadati</taxon>
        <taxon>Pseudomonadota</taxon>
        <taxon>Gammaproteobacteria</taxon>
        <taxon>Enterobacterales</taxon>
        <taxon>Morganellaceae</taxon>
        <taxon>Xenorhabdus</taxon>
    </lineage>
</organism>
<dbReference type="PANTHER" id="PTHR43463">
    <property type="entry name" value="NICOTINATE-NUCLEOTIDE--DIMETHYLBENZIMIDAZOLE PHOSPHORIBOSYLTRANSFERASE"/>
    <property type="match status" value="1"/>
</dbReference>
<keyword evidence="7 10" id="KW-0808">Transferase</keyword>
<proteinExistence type="inferred from homology"/>
<dbReference type="NCBIfam" id="TIGR03160">
    <property type="entry name" value="cobT_DBIPRT"/>
    <property type="match status" value="1"/>
</dbReference>